<dbReference type="GO" id="GO:0003677">
    <property type="term" value="F:DNA binding"/>
    <property type="evidence" value="ECO:0007669"/>
    <property type="project" value="UniProtKB-KW"/>
</dbReference>
<dbReference type="PANTHER" id="PTHR30204:SF92">
    <property type="entry name" value="HTH-TYPE TRANSCRIPTIONAL REGULATOR ZNTR"/>
    <property type="match status" value="1"/>
</dbReference>
<proteinExistence type="predicted"/>
<dbReference type="RefSeq" id="WP_075367828.1">
    <property type="nucleotide sequence ID" value="NZ_MSDQ01000003.1"/>
</dbReference>
<dbReference type="InterPro" id="IPR047057">
    <property type="entry name" value="MerR_fam"/>
</dbReference>
<gene>
    <name evidence="3" type="ORF">BTW10_01310</name>
</gene>
<dbReference type="CDD" id="cd04770">
    <property type="entry name" value="HTH_HMRTR"/>
    <property type="match status" value="1"/>
</dbReference>
<dbReference type="PROSITE" id="PS50937">
    <property type="entry name" value="HTH_MERR_2"/>
    <property type="match status" value="1"/>
</dbReference>
<name>A0A1Q8TH75_9GAMM</name>
<feature type="domain" description="HTH merR-type" evidence="2">
    <location>
        <begin position="1"/>
        <end position="70"/>
    </location>
</feature>
<dbReference type="Gene3D" id="1.10.1660.10">
    <property type="match status" value="1"/>
</dbReference>
<dbReference type="SMART" id="SM00422">
    <property type="entry name" value="HTH_MERR"/>
    <property type="match status" value="1"/>
</dbReference>
<accession>A0A1Q8TH75</accession>
<dbReference type="PANTHER" id="PTHR30204">
    <property type="entry name" value="REDOX-CYCLING DRUG-SENSING TRANSCRIPTIONAL ACTIVATOR SOXR"/>
    <property type="match status" value="1"/>
</dbReference>
<comment type="caution">
    <text evidence="3">The sequence shown here is derived from an EMBL/GenBank/DDBJ whole genome shotgun (WGS) entry which is preliminary data.</text>
</comment>
<sequence length="146" mass="16260">MLRIGELAERSGVSVDTLRYYEKEGLLPDAQRGDNGYRYYAAENLERLHFILRAKRLGFTLADIRELLSLQVDADAHTCEEVKRVAEDKLAAIDARLAELHHMRHALAHLTDACCGGPHAATQCTILTAFAHGKAAPEPHQHQHDA</sequence>
<dbReference type="GO" id="GO:0008270">
    <property type="term" value="F:zinc ion binding"/>
    <property type="evidence" value="ECO:0007669"/>
    <property type="project" value="InterPro"/>
</dbReference>
<dbReference type="NCBIfam" id="NF007069">
    <property type="entry name" value="PRK09514.1"/>
    <property type="match status" value="1"/>
</dbReference>
<dbReference type="InterPro" id="IPR011788">
    <property type="entry name" value="ZntR"/>
</dbReference>
<dbReference type="PROSITE" id="PS00552">
    <property type="entry name" value="HTH_MERR_1"/>
    <property type="match status" value="1"/>
</dbReference>
<evidence type="ECO:0000313" key="4">
    <source>
        <dbReference type="Proteomes" id="UP000186806"/>
    </source>
</evidence>
<dbReference type="InterPro" id="IPR000551">
    <property type="entry name" value="MerR-type_HTH_dom"/>
</dbReference>
<dbReference type="STRING" id="223900.GCA_000821045_02618"/>
<evidence type="ECO:0000313" key="3">
    <source>
        <dbReference type="EMBL" id="OLO13037.1"/>
    </source>
</evidence>
<reference evidence="3 4" key="1">
    <citation type="submission" date="2016-12" db="EMBL/GenBank/DDBJ databases">
        <title>Draft genome sequences of strains Salinicola socius SMB35, Salinicola sp. MH3R3-1 and Chromohalobacter sp. SMB17 from the Verkhnekamsk potash mining region of Russia.</title>
        <authorList>
            <person name="Mavrodi D.V."/>
            <person name="Olsson B.E."/>
            <person name="Korsakova E.S."/>
            <person name="Pyankova A."/>
            <person name="Mavrodi O.V."/>
            <person name="Plotnikova E.G."/>
        </authorList>
    </citation>
    <scope>NUCLEOTIDE SEQUENCE [LARGE SCALE GENOMIC DNA]</scope>
    <source>
        <strain evidence="3 4">SMB17</strain>
    </source>
</reference>
<dbReference type="GO" id="GO:0003700">
    <property type="term" value="F:DNA-binding transcription factor activity"/>
    <property type="evidence" value="ECO:0007669"/>
    <property type="project" value="InterPro"/>
</dbReference>
<organism evidence="3 4">
    <name type="scientific">Chromohalobacter japonicus</name>
    <dbReference type="NCBI Taxonomy" id="223900"/>
    <lineage>
        <taxon>Bacteria</taxon>
        <taxon>Pseudomonadati</taxon>
        <taxon>Pseudomonadota</taxon>
        <taxon>Gammaproteobacteria</taxon>
        <taxon>Oceanospirillales</taxon>
        <taxon>Halomonadaceae</taxon>
        <taxon>Chromohalobacter</taxon>
    </lineage>
</organism>
<dbReference type="NCBIfam" id="TIGR02043">
    <property type="entry name" value="ZntR"/>
    <property type="match status" value="1"/>
</dbReference>
<dbReference type="InterPro" id="IPR009061">
    <property type="entry name" value="DNA-bd_dom_put_sf"/>
</dbReference>
<dbReference type="PRINTS" id="PR00040">
    <property type="entry name" value="HTHMERR"/>
</dbReference>
<dbReference type="SUPFAM" id="SSF46955">
    <property type="entry name" value="Putative DNA-binding domain"/>
    <property type="match status" value="1"/>
</dbReference>
<dbReference type="Proteomes" id="UP000186806">
    <property type="component" value="Unassembled WGS sequence"/>
</dbReference>
<keyword evidence="4" id="KW-1185">Reference proteome</keyword>
<dbReference type="GO" id="GO:0006351">
    <property type="term" value="P:DNA-templated transcription"/>
    <property type="evidence" value="ECO:0007669"/>
    <property type="project" value="InterPro"/>
</dbReference>
<dbReference type="EMBL" id="MSDQ01000003">
    <property type="protein sequence ID" value="OLO13037.1"/>
    <property type="molecule type" value="Genomic_DNA"/>
</dbReference>
<dbReference type="Pfam" id="PF13411">
    <property type="entry name" value="MerR_1"/>
    <property type="match status" value="1"/>
</dbReference>
<keyword evidence="1" id="KW-0238">DNA-binding</keyword>
<evidence type="ECO:0000259" key="2">
    <source>
        <dbReference type="PROSITE" id="PS50937"/>
    </source>
</evidence>
<protein>
    <submittedName>
        <fullName evidence="3">Zinc-responsive transcriptional regulator</fullName>
    </submittedName>
</protein>
<dbReference type="AlphaFoldDB" id="A0A1Q8TH75"/>
<evidence type="ECO:0000256" key="1">
    <source>
        <dbReference type="ARBA" id="ARBA00023125"/>
    </source>
</evidence>